<keyword evidence="3 8" id="KW-0479">Metal-binding</keyword>
<keyword evidence="4 8" id="KW-0547">Nucleotide-binding</keyword>
<dbReference type="GO" id="GO:0006777">
    <property type="term" value="P:Mo-molybdopterin cofactor biosynthetic process"/>
    <property type="evidence" value="ECO:0007669"/>
    <property type="project" value="UniProtKB-KW"/>
</dbReference>
<keyword evidence="1 8" id="KW-0963">Cytoplasm</keyword>
<name>A0A848J774_9BACT</name>
<dbReference type="InterPro" id="IPR029044">
    <property type="entry name" value="Nucleotide-diphossugar_trans"/>
</dbReference>
<keyword evidence="2 8" id="KW-0808">Transferase</keyword>
<comment type="cofactor">
    <cofactor evidence="8">
        <name>Mg(2+)</name>
        <dbReference type="ChEBI" id="CHEBI:18420"/>
    </cofactor>
</comment>
<organism evidence="10 11">
    <name type="scientific">Marinigracilibium pacificum</name>
    <dbReference type="NCBI Taxonomy" id="2729599"/>
    <lineage>
        <taxon>Bacteria</taxon>
        <taxon>Pseudomonadati</taxon>
        <taxon>Bacteroidota</taxon>
        <taxon>Cytophagia</taxon>
        <taxon>Cytophagales</taxon>
        <taxon>Flammeovirgaceae</taxon>
        <taxon>Marinigracilibium</taxon>
    </lineage>
</organism>
<comment type="caution">
    <text evidence="8">Lacks conserved residue(s) required for the propagation of feature annotation.</text>
</comment>
<dbReference type="CDD" id="cd02503">
    <property type="entry name" value="MobA"/>
    <property type="match status" value="1"/>
</dbReference>
<dbReference type="EMBL" id="JABBNU010000012">
    <property type="protein sequence ID" value="NMM50350.1"/>
    <property type="molecule type" value="Genomic_DNA"/>
</dbReference>
<comment type="catalytic activity">
    <reaction evidence="8">
        <text>Mo-molybdopterin + GTP + H(+) = Mo-molybdopterin guanine dinucleotide + diphosphate</text>
        <dbReference type="Rhea" id="RHEA:34243"/>
        <dbReference type="ChEBI" id="CHEBI:15378"/>
        <dbReference type="ChEBI" id="CHEBI:33019"/>
        <dbReference type="ChEBI" id="CHEBI:37565"/>
        <dbReference type="ChEBI" id="CHEBI:71302"/>
        <dbReference type="ChEBI" id="CHEBI:71310"/>
        <dbReference type="EC" id="2.7.7.77"/>
    </reaction>
</comment>
<comment type="function">
    <text evidence="8">Transfers a GMP moiety from GTP to Mo-molybdopterin (Mo-MPT) cofactor (Moco or molybdenum cofactor) to form Mo-molybdopterin guanine dinucleotide (Mo-MGD) cofactor.</text>
</comment>
<dbReference type="Proteomes" id="UP000559010">
    <property type="component" value="Unassembled WGS sequence"/>
</dbReference>
<protein>
    <recommendedName>
        <fullName evidence="8">Probable molybdenum cofactor guanylyltransferase</fullName>
        <shortName evidence="8">MoCo guanylyltransferase</shortName>
        <ecNumber evidence="8">2.7.7.77</ecNumber>
    </recommendedName>
    <alternativeName>
        <fullName evidence="8">GTP:molybdopterin guanylyltransferase</fullName>
    </alternativeName>
    <alternativeName>
        <fullName evidence="8">Mo-MPT guanylyltransferase</fullName>
    </alternativeName>
    <alternativeName>
        <fullName evidence="8">Molybdopterin guanylyltransferase</fullName>
    </alternativeName>
    <alternativeName>
        <fullName evidence="8">Molybdopterin-guanine dinucleotide synthase</fullName>
        <shortName evidence="8">MGD synthase</shortName>
    </alternativeName>
</protein>
<feature type="domain" description="MobA-like NTP transferase" evidence="9">
    <location>
        <begin position="9"/>
        <end position="153"/>
    </location>
</feature>
<accession>A0A848J774</accession>
<evidence type="ECO:0000256" key="5">
    <source>
        <dbReference type="ARBA" id="ARBA00022842"/>
    </source>
</evidence>
<reference evidence="10 11" key="1">
    <citation type="submission" date="2020-04" db="EMBL/GenBank/DDBJ databases">
        <title>Flammeovirgaceae bacterium KN852 isolated from deep sea.</title>
        <authorList>
            <person name="Zhang D.-C."/>
        </authorList>
    </citation>
    <scope>NUCLEOTIDE SEQUENCE [LARGE SCALE GENOMIC DNA]</scope>
    <source>
        <strain evidence="10 11">KN852</strain>
    </source>
</reference>
<dbReference type="InterPro" id="IPR013482">
    <property type="entry name" value="Molybde_CF_guanTrfase"/>
</dbReference>
<comment type="subcellular location">
    <subcellularLocation>
        <location evidence="8">Cytoplasm</location>
    </subcellularLocation>
</comment>
<evidence type="ECO:0000313" key="10">
    <source>
        <dbReference type="EMBL" id="NMM50350.1"/>
    </source>
</evidence>
<dbReference type="PANTHER" id="PTHR19136">
    <property type="entry name" value="MOLYBDENUM COFACTOR GUANYLYLTRANSFERASE"/>
    <property type="match status" value="1"/>
</dbReference>
<feature type="binding site" evidence="8">
    <location>
        <begin position="12"/>
        <end position="14"/>
    </location>
    <ligand>
        <name>GTP</name>
        <dbReference type="ChEBI" id="CHEBI:37565"/>
    </ligand>
</feature>
<keyword evidence="7 8" id="KW-0501">Molybdenum cofactor biosynthesis</keyword>
<comment type="caution">
    <text evidence="10">The sequence shown here is derived from an EMBL/GenBank/DDBJ whole genome shotgun (WGS) entry which is preliminary data.</text>
</comment>
<keyword evidence="10" id="KW-0548">Nucleotidyltransferase</keyword>
<keyword evidence="11" id="KW-1185">Reference proteome</keyword>
<evidence type="ECO:0000256" key="4">
    <source>
        <dbReference type="ARBA" id="ARBA00022741"/>
    </source>
</evidence>
<feature type="binding site" evidence="8">
    <location>
        <position position="24"/>
    </location>
    <ligand>
        <name>GTP</name>
        <dbReference type="ChEBI" id="CHEBI:37565"/>
    </ligand>
</feature>
<sequence length="189" mass="20885">MVIKSDITGIILAGGNSTRMGTDKALMQLNGKSFLTHILDALKPITNEIILVSNHKEHQLFNLKCVSDILPAGPLAGIYTGLYHSKTEYNLVLSCDVPLITTNLLKILVDNITNSADVIQLEANGQIMPLVALYKKKCAPVFLDLLQNGERRVQFALGKLSVKTLTLSKKDWNKVTNVNTSEEWQNLIK</sequence>
<evidence type="ECO:0000256" key="1">
    <source>
        <dbReference type="ARBA" id="ARBA00022490"/>
    </source>
</evidence>
<evidence type="ECO:0000259" key="9">
    <source>
        <dbReference type="Pfam" id="PF12804"/>
    </source>
</evidence>
<gene>
    <name evidence="8" type="primary">mobA</name>
    <name evidence="10" type="ORF">HH304_18215</name>
</gene>
<feature type="binding site" evidence="8">
    <location>
        <position position="96"/>
    </location>
    <ligand>
        <name>Mg(2+)</name>
        <dbReference type="ChEBI" id="CHEBI:18420"/>
    </ligand>
</feature>
<evidence type="ECO:0000256" key="7">
    <source>
        <dbReference type="ARBA" id="ARBA00023150"/>
    </source>
</evidence>
<dbReference type="GO" id="GO:0046872">
    <property type="term" value="F:metal ion binding"/>
    <property type="evidence" value="ECO:0007669"/>
    <property type="project" value="UniProtKB-KW"/>
</dbReference>
<evidence type="ECO:0000256" key="3">
    <source>
        <dbReference type="ARBA" id="ARBA00022723"/>
    </source>
</evidence>
<comment type="domain">
    <text evidence="8">The N-terminal domain determines nucleotide recognition and specific binding, while the C-terminal domain determines the specific binding to the target protein.</text>
</comment>
<evidence type="ECO:0000256" key="8">
    <source>
        <dbReference type="HAMAP-Rule" id="MF_00316"/>
    </source>
</evidence>
<dbReference type="GO" id="GO:0005525">
    <property type="term" value="F:GTP binding"/>
    <property type="evidence" value="ECO:0007669"/>
    <property type="project" value="UniProtKB-UniRule"/>
</dbReference>
<dbReference type="GO" id="GO:0061603">
    <property type="term" value="F:molybdenum cofactor guanylyltransferase activity"/>
    <property type="evidence" value="ECO:0007669"/>
    <property type="project" value="UniProtKB-EC"/>
</dbReference>
<proteinExistence type="inferred from homology"/>
<evidence type="ECO:0000256" key="6">
    <source>
        <dbReference type="ARBA" id="ARBA00023134"/>
    </source>
</evidence>
<keyword evidence="5 8" id="KW-0460">Magnesium</keyword>
<keyword evidence="6 8" id="KW-0342">GTP-binding</keyword>
<dbReference type="HAMAP" id="MF_00316">
    <property type="entry name" value="MobA"/>
    <property type="match status" value="1"/>
</dbReference>
<dbReference type="InterPro" id="IPR025877">
    <property type="entry name" value="MobA-like_NTP_Trfase"/>
</dbReference>
<feature type="binding site" evidence="8">
    <location>
        <position position="68"/>
    </location>
    <ligand>
        <name>GTP</name>
        <dbReference type="ChEBI" id="CHEBI:37565"/>
    </ligand>
</feature>
<dbReference type="AlphaFoldDB" id="A0A848J774"/>
<dbReference type="RefSeq" id="WP_169684714.1">
    <property type="nucleotide sequence ID" value="NZ_JABBNU010000012.1"/>
</dbReference>
<dbReference type="EC" id="2.7.7.77" evidence="8"/>
<evidence type="ECO:0000256" key="2">
    <source>
        <dbReference type="ARBA" id="ARBA00022679"/>
    </source>
</evidence>
<dbReference type="Pfam" id="PF12804">
    <property type="entry name" value="NTP_transf_3"/>
    <property type="match status" value="1"/>
</dbReference>
<dbReference type="Gene3D" id="3.90.550.10">
    <property type="entry name" value="Spore Coat Polysaccharide Biosynthesis Protein SpsA, Chain A"/>
    <property type="match status" value="1"/>
</dbReference>
<evidence type="ECO:0000313" key="11">
    <source>
        <dbReference type="Proteomes" id="UP000559010"/>
    </source>
</evidence>
<dbReference type="GO" id="GO:0005737">
    <property type="term" value="C:cytoplasm"/>
    <property type="evidence" value="ECO:0007669"/>
    <property type="project" value="UniProtKB-SubCell"/>
</dbReference>
<feature type="binding site" evidence="8">
    <location>
        <position position="96"/>
    </location>
    <ligand>
        <name>GTP</name>
        <dbReference type="ChEBI" id="CHEBI:37565"/>
    </ligand>
</feature>
<dbReference type="PANTHER" id="PTHR19136:SF81">
    <property type="entry name" value="MOLYBDENUM COFACTOR GUANYLYLTRANSFERASE"/>
    <property type="match status" value="1"/>
</dbReference>
<comment type="similarity">
    <text evidence="8">Belongs to the MobA family.</text>
</comment>
<dbReference type="SUPFAM" id="SSF53448">
    <property type="entry name" value="Nucleotide-diphospho-sugar transferases"/>
    <property type="match status" value="1"/>
</dbReference>